<comment type="caution">
    <text evidence="3">The sequence shown here is derived from an EMBL/GenBank/DDBJ whole genome shotgun (WGS) entry which is preliminary data.</text>
</comment>
<dbReference type="AlphaFoldDB" id="A0A9W8MUE1"/>
<reference evidence="3" key="1">
    <citation type="submission" date="2022-07" db="EMBL/GenBank/DDBJ databases">
        <title>Genome Sequence of Agrocybe chaxingu.</title>
        <authorList>
            <person name="Buettner E."/>
        </authorList>
    </citation>
    <scope>NUCLEOTIDE SEQUENCE</scope>
    <source>
        <strain evidence="3">MP-N11</strain>
    </source>
</reference>
<keyword evidence="1" id="KW-0472">Membrane</keyword>
<feature type="transmembrane region" description="Helical" evidence="1">
    <location>
        <begin position="117"/>
        <end position="139"/>
    </location>
</feature>
<organism evidence="3 4">
    <name type="scientific">Agrocybe chaxingu</name>
    <dbReference type="NCBI Taxonomy" id="84603"/>
    <lineage>
        <taxon>Eukaryota</taxon>
        <taxon>Fungi</taxon>
        <taxon>Dikarya</taxon>
        <taxon>Basidiomycota</taxon>
        <taxon>Agaricomycotina</taxon>
        <taxon>Agaricomycetes</taxon>
        <taxon>Agaricomycetidae</taxon>
        <taxon>Agaricales</taxon>
        <taxon>Agaricineae</taxon>
        <taxon>Strophariaceae</taxon>
        <taxon>Agrocybe</taxon>
    </lineage>
</organism>
<dbReference type="Proteomes" id="UP001148786">
    <property type="component" value="Unassembled WGS sequence"/>
</dbReference>
<keyword evidence="4" id="KW-1185">Reference proteome</keyword>
<feature type="chain" id="PRO_5040728191" evidence="2">
    <location>
        <begin position="22"/>
        <end position="156"/>
    </location>
</feature>
<accession>A0A9W8MUE1</accession>
<evidence type="ECO:0000313" key="3">
    <source>
        <dbReference type="EMBL" id="KAJ3506748.1"/>
    </source>
</evidence>
<proteinExistence type="predicted"/>
<evidence type="ECO:0000256" key="2">
    <source>
        <dbReference type="SAM" id="SignalP"/>
    </source>
</evidence>
<keyword evidence="2" id="KW-0732">Signal</keyword>
<evidence type="ECO:0000256" key="1">
    <source>
        <dbReference type="SAM" id="Phobius"/>
    </source>
</evidence>
<name>A0A9W8MUE1_9AGAR</name>
<gene>
    <name evidence="3" type="ORF">NLJ89_g6694</name>
</gene>
<dbReference type="EMBL" id="JANKHO010000731">
    <property type="protein sequence ID" value="KAJ3506748.1"/>
    <property type="molecule type" value="Genomic_DNA"/>
</dbReference>
<keyword evidence="1" id="KW-1133">Transmembrane helix</keyword>
<sequence length="156" mass="17155">MSSRALLGRFMLTATCLLSLLNHPDVFQEAQEGLDRVVAPGLSPDFDDGTELVLIAIPRCLHHENEDEHYLVPGPPIRSCFDRHGMTVSLLRFLETIVADRSVEGPLRTVSGSDDPFALVDAFAFSAIWIAVASSIAVFDIKKSMEDPLTDTSLVW</sequence>
<protein>
    <submittedName>
        <fullName evidence="3">Uncharacterized protein</fullName>
    </submittedName>
</protein>
<feature type="signal peptide" evidence="2">
    <location>
        <begin position="1"/>
        <end position="21"/>
    </location>
</feature>
<keyword evidence="1" id="KW-0812">Transmembrane</keyword>
<evidence type="ECO:0000313" key="4">
    <source>
        <dbReference type="Proteomes" id="UP001148786"/>
    </source>
</evidence>